<proteinExistence type="predicted"/>
<dbReference type="EMBL" id="FOCT01000010">
    <property type="protein sequence ID" value="SEO01631.1"/>
    <property type="molecule type" value="Genomic_DNA"/>
</dbReference>
<reference evidence="2 3" key="1">
    <citation type="submission" date="2016-10" db="EMBL/GenBank/DDBJ databases">
        <authorList>
            <person name="de Groot N.N."/>
        </authorList>
    </citation>
    <scope>NUCLEOTIDE SEQUENCE [LARGE SCALE GENOMIC DNA]</scope>
    <source>
        <strain evidence="2 3">Nl18</strain>
    </source>
</reference>
<evidence type="ECO:0000313" key="3">
    <source>
        <dbReference type="Proteomes" id="UP000183898"/>
    </source>
</evidence>
<protein>
    <submittedName>
        <fullName evidence="2">Uncharacterized protein</fullName>
    </submittedName>
</protein>
<keyword evidence="1" id="KW-0812">Transmembrane</keyword>
<accession>A0A1H8L958</accession>
<dbReference type="Proteomes" id="UP000183898">
    <property type="component" value="Unassembled WGS sequence"/>
</dbReference>
<dbReference type="AlphaFoldDB" id="A0A1H8L958"/>
<gene>
    <name evidence="2" type="ORF">SAMN05216404_11025</name>
</gene>
<sequence length="67" mass="7160">MTTTGDSVKRVWKLFYLAIFLLAAPALSGCLLLAAGGAGAYGGYKMKEEGYTVQNPVTKEKSSNQKD</sequence>
<keyword evidence="1" id="KW-1133">Transmembrane helix</keyword>
<organism evidence="2 3">
    <name type="scientific">Nitrosospira multiformis</name>
    <dbReference type="NCBI Taxonomy" id="1231"/>
    <lineage>
        <taxon>Bacteria</taxon>
        <taxon>Pseudomonadati</taxon>
        <taxon>Pseudomonadota</taxon>
        <taxon>Betaproteobacteria</taxon>
        <taxon>Nitrosomonadales</taxon>
        <taxon>Nitrosomonadaceae</taxon>
        <taxon>Nitrosospira</taxon>
    </lineage>
</organism>
<feature type="transmembrane region" description="Helical" evidence="1">
    <location>
        <begin position="14"/>
        <end position="41"/>
    </location>
</feature>
<evidence type="ECO:0000256" key="1">
    <source>
        <dbReference type="SAM" id="Phobius"/>
    </source>
</evidence>
<name>A0A1H8L958_9PROT</name>
<evidence type="ECO:0000313" key="2">
    <source>
        <dbReference type="EMBL" id="SEO01631.1"/>
    </source>
</evidence>
<keyword evidence="1" id="KW-0472">Membrane</keyword>